<dbReference type="InterPro" id="IPR011990">
    <property type="entry name" value="TPR-like_helical_dom_sf"/>
</dbReference>
<dbReference type="SUPFAM" id="SSF48452">
    <property type="entry name" value="TPR-like"/>
    <property type="match status" value="1"/>
</dbReference>
<dbReference type="AlphaFoldDB" id="A0A0L0T1S0"/>
<dbReference type="Proteomes" id="UP000054350">
    <property type="component" value="Unassembled WGS sequence"/>
</dbReference>
<organism evidence="2 3">
    <name type="scientific">Allomyces macrogynus (strain ATCC 38327)</name>
    <name type="common">Allomyces javanicus var. macrogynus</name>
    <dbReference type="NCBI Taxonomy" id="578462"/>
    <lineage>
        <taxon>Eukaryota</taxon>
        <taxon>Fungi</taxon>
        <taxon>Fungi incertae sedis</taxon>
        <taxon>Blastocladiomycota</taxon>
        <taxon>Blastocladiomycetes</taxon>
        <taxon>Blastocladiales</taxon>
        <taxon>Blastocladiaceae</taxon>
        <taxon>Allomyces</taxon>
    </lineage>
</organism>
<feature type="compositionally biased region" description="Basic and acidic residues" evidence="1">
    <location>
        <begin position="428"/>
        <end position="447"/>
    </location>
</feature>
<keyword evidence="3" id="KW-1185">Reference proteome</keyword>
<reference evidence="2 3" key="1">
    <citation type="submission" date="2009-11" db="EMBL/GenBank/DDBJ databases">
        <title>Annotation of Allomyces macrogynus ATCC 38327.</title>
        <authorList>
            <consortium name="The Broad Institute Genome Sequencing Platform"/>
            <person name="Russ C."/>
            <person name="Cuomo C."/>
            <person name="Burger G."/>
            <person name="Gray M.W."/>
            <person name="Holland P.W.H."/>
            <person name="King N."/>
            <person name="Lang F.B.F."/>
            <person name="Roger A.J."/>
            <person name="Ruiz-Trillo I."/>
            <person name="Young S.K."/>
            <person name="Zeng Q."/>
            <person name="Gargeya S."/>
            <person name="Fitzgerald M."/>
            <person name="Haas B."/>
            <person name="Abouelleil A."/>
            <person name="Alvarado L."/>
            <person name="Arachchi H.M."/>
            <person name="Berlin A."/>
            <person name="Chapman S.B."/>
            <person name="Gearin G."/>
            <person name="Goldberg J."/>
            <person name="Griggs A."/>
            <person name="Gujja S."/>
            <person name="Hansen M."/>
            <person name="Heiman D."/>
            <person name="Howarth C."/>
            <person name="Larimer J."/>
            <person name="Lui A."/>
            <person name="MacDonald P.J.P."/>
            <person name="McCowen C."/>
            <person name="Montmayeur A."/>
            <person name="Murphy C."/>
            <person name="Neiman D."/>
            <person name="Pearson M."/>
            <person name="Priest M."/>
            <person name="Roberts A."/>
            <person name="Saif S."/>
            <person name="Shea T."/>
            <person name="Sisk P."/>
            <person name="Stolte C."/>
            <person name="Sykes S."/>
            <person name="Wortman J."/>
            <person name="Nusbaum C."/>
            <person name="Birren B."/>
        </authorList>
    </citation>
    <scope>NUCLEOTIDE SEQUENCE [LARGE SCALE GENOMIC DNA]</scope>
    <source>
        <strain evidence="2 3">ATCC 38327</strain>
    </source>
</reference>
<name>A0A0L0T1S0_ALLM3</name>
<feature type="region of interest" description="Disordered" evidence="1">
    <location>
        <begin position="420"/>
        <end position="447"/>
    </location>
</feature>
<dbReference type="OrthoDB" id="360390at2759"/>
<dbReference type="STRING" id="578462.A0A0L0T1S0"/>
<sequence length="495" mass="55082">MASLSFKRRQQLKNDPTKLQDAQLSEEQWRTWLQEEVGMATDRNKKTAVVPIFEAAVTVDLWLLYCRFILDDMRTYLEVRREAPEYAEDPVLAFPDGIMAGFRRAFLTMAEMPVTARRAAFLELLRTPHRALSDLFLAYSRLELAACNNVAAEYEAYMAEGNALYQATLALTADLEQYETALTSSSGDDRTAAATAYIEHVKQLIAADQLSADAIPAIYERAVTEWCAIIDAFHAVSLEGVWALERCGLGTQSVLETAMEMRAQKFPNAVPSSFALNEWCLHWIARGKADPAKEVVLVTVIEFVKTRCTAATWARMFRNLTALLAALLAGVPDLVSTETTRALFHAVLGKLVDDPTPVPEVMLVWEYAHGTMSDVETVAAQIDYYRAYYAQYYQYIAVAAAPEPDADVVMADAAAPAPAPALRREKRKGADSALADRDSKRTKPAMTDEAKIEKLNCTVLVKHASPDQEGRVCRVFEPFGTIRDVRFLPCKAEGR</sequence>
<accession>A0A0L0T1S0</accession>
<feature type="compositionally biased region" description="Basic residues" evidence="1">
    <location>
        <begin position="1"/>
        <end position="11"/>
    </location>
</feature>
<gene>
    <name evidence="2" type="ORF">AMAG_19773</name>
</gene>
<dbReference type="VEuPathDB" id="FungiDB:AMAG_19773"/>
<dbReference type="Gene3D" id="1.25.40.10">
    <property type="entry name" value="Tetratricopeptide repeat domain"/>
    <property type="match status" value="1"/>
</dbReference>
<evidence type="ECO:0000256" key="1">
    <source>
        <dbReference type="SAM" id="MobiDB-lite"/>
    </source>
</evidence>
<evidence type="ECO:0000313" key="3">
    <source>
        <dbReference type="Proteomes" id="UP000054350"/>
    </source>
</evidence>
<proteinExistence type="predicted"/>
<dbReference type="EMBL" id="GG745357">
    <property type="protein sequence ID" value="KNE68682.1"/>
    <property type="molecule type" value="Genomic_DNA"/>
</dbReference>
<protein>
    <submittedName>
        <fullName evidence="2">Uncharacterized protein</fullName>
    </submittedName>
</protein>
<feature type="region of interest" description="Disordered" evidence="1">
    <location>
        <begin position="1"/>
        <end position="22"/>
    </location>
</feature>
<reference evidence="3" key="2">
    <citation type="submission" date="2009-11" db="EMBL/GenBank/DDBJ databases">
        <title>The Genome Sequence of Allomyces macrogynus strain ATCC 38327.</title>
        <authorList>
            <consortium name="The Broad Institute Genome Sequencing Platform"/>
            <person name="Russ C."/>
            <person name="Cuomo C."/>
            <person name="Shea T."/>
            <person name="Young S.K."/>
            <person name="Zeng Q."/>
            <person name="Koehrsen M."/>
            <person name="Haas B."/>
            <person name="Borodovsky M."/>
            <person name="Guigo R."/>
            <person name="Alvarado L."/>
            <person name="Berlin A."/>
            <person name="Borenstein D."/>
            <person name="Chen Z."/>
            <person name="Engels R."/>
            <person name="Freedman E."/>
            <person name="Gellesch M."/>
            <person name="Goldberg J."/>
            <person name="Griggs A."/>
            <person name="Gujja S."/>
            <person name="Heiman D."/>
            <person name="Hepburn T."/>
            <person name="Howarth C."/>
            <person name="Jen D."/>
            <person name="Larson L."/>
            <person name="Lewis B."/>
            <person name="Mehta T."/>
            <person name="Park D."/>
            <person name="Pearson M."/>
            <person name="Roberts A."/>
            <person name="Saif S."/>
            <person name="Shenoy N."/>
            <person name="Sisk P."/>
            <person name="Stolte C."/>
            <person name="Sykes S."/>
            <person name="Walk T."/>
            <person name="White J."/>
            <person name="Yandava C."/>
            <person name="Burger G."/>
            <person name="Gray M.W."/>
            <person name="Holland P.W.H."/>
            <person name="King N."/>
            <person name="Lang F.B.F."/>
            <person name="Roger A.J."/>
            <person name="Ruiz-Trillo I."/>
            <person name="Lander E."/>
            <person name="Nusbaum C."/>
        </authorList>
    </citation>
    <scope>NUCLEOTIDE SEQUENCE [LARGE SCALE GENOMIC DNA]</scope>
    <source>
        <strain evidence="3">ATCC 38327</strain>
    </source>
</reference>
<evidence type="ECO:0000313" key="2">
    <source>
        <dbReference type="EMBL" id="KNE68682.1"/>
    </source>
</evidence>